<organism evidence="2">
    <name type="scientific">Tulasnella barnavirus 1</name>
    <dbReference type="NCBI Taxonomy" id="2768768"/>
    <lineage>
        <taxon>Viruses</taxon>
        <taxon>Riboviria</taxon>
        <taxon>Orthornavirae</taxon>
        <taxon>Pisuviricota</taxon>
        <taxon>Pisoniviricetes</taxon>
        <taxon>Sobelivirales</taxon>
        <taxon>Barnaviridae</taxon>
        <taxon>Barnavirus</taxon>
    </lineage>
</organism>
<dbReference type="EMBL" id="MN738552">
    <property type="protein sequence ID" value="QNN89177.1"/>
    <property type="molecule type" value="Genomic_RNA"/>
</dbReference>
<feature type="compositionally biased region" description="Low complexity" evidence="1">
    <location>
        <begin position="17"/>
        <end position="27"/>
    </location>
</feature>
<proteinExistence type="predicted"/>
<evidence type="ECO:0000313" key="2">
    <source>
        <dbReference type="EMBL" id="QNN89177.1"/>
    </source>
</evidence>
<reference evidence="2" key="1">
    <citation type="submission" date="2019-11" db="EMBL/GenBank/DDBJ databases">
        <title>New viral taxa with unprecedented genome organizations defined by the characterization of the virome from a collection of ericoid and orchid mycorrhizal fungi.</title>
        <authorList>
            <person name="Sutela S."/>
            <person name="Forgia M."/>
            <person name="Vainio E."/>
            <person name="Chiapello M."/>
            <person name="Daghino S."/>
            <person name="Vallino M."/>
            <person name="Martino E."/>
            <person name="Girlanda M."/>
            <person name="Perotto S."/>
            <person name="Turina M."/>
        </authorList>
    </citation>
    <scope>NUCLEOTIDE SEQUENCE</scope>
    <source>
        <strain evidence="2">MUT4049</strain>
    </source>
</reference>
<feature type="compositionally biased region" description="Basic residues" evidence="1">
    <location>
        <begin position="1"/>
        <end position="16"/>
    </location>
</feature>
<protein>
    <submittedName>
        <fullName evidence="2">Uncharacterized protein</fullName>
    </submittedName>
</protein>
<sequence>MARTRSAKSRASRSSRRSQNTTRQRNNVPRTIQNTDLANIRSRTFTAMASTAHSSQYTRISIHGTQFPVLANHISDCVQWRILSCFATYTPLVGPDNHTRISIRLSPDADAWNATDFMANITRGGNNKLARQSFSTPVMGKVETLSASSAAGGRVHIHLSGGPTATGAHIDIGYIQLTMTIQCIGHK</sequence>
<evidence type="ECO:0000256" key="1">
    <source>
        <dbReference type="SAM" id="MobiDB-lite"/>
    </source>
</evidence>
<accession>A0A7G9U7U6</accession>
<feature type="region of interest" description="Disordered" evidence="1">
    <location>
        <begin position="1"/>
        <end position="29"/>
    </location>
</feature>
<name>A0A7G9U7U6_9VIRU</name>